<dbReference type="InterPro" id="IPR036388">
    <property type="entry name" value="WH-like_DNA-bd_sf"/>
</dbReference>
<evidence type="ECO:0000313" key="10">
    <source>
        <dbReference type="Proteomes" id="UP001164693"/>
    </source>
</evidence>
<dbReference type="Pfam" id="PF12680">
    <property type="entry name" value="SnoaL_2"/>
    <property type="match status" value="1"/>
</dbReference>
<dbReference type="InterPro" id="IPR014303">
    <property type="entry name" value="RNA_pol_sigma-70_ECF"/>
</dbReference>
<dbReference type="InterPro" id="IPR052704">
    <property type="entry name" value="ECF_Sigma-70_Domain"/>
</dbReference>
<dbReference type="PANTHER" id="PTHR30173">
    <property type="entry name" value="SIGMA 19 FACTOR"/>
    <property type="match status" value="1"/>
</dbReference>
<dbReference type="InterPro" id="IPR013249">
    <property type="entry name" value="RNA_pol_sigma70_r4_t2"/>
</dbReference>
<dbReference type="SUPFAM" id="SSF88946">
    <property type="entry name" value="Sigma2 domain of RNA polymerase sigma factors"/>
    <property type="match status" value="1"/>
</dbReference>
<dbReference type="Pfam" id="PF08281">
    <property type="entry name" value="Sigma70_r4_2"/>
    <property type="match status" value="1"/>
</dbReference>
<dbReference type="NCBIfam" id="TIGR02937">
    <property type="entry name" value="sigma70-ECF"/>
    <property type="match status" value="1"/>
</dbReference>
<reference evidence="9" key="1">
    <citation type="submission" date="2022-05" db="EMBL/GenBank/DDBJ databases">
        <title>Jatrophihabitans sp. SB3-54 whole genome sequence.</title>
        <authorList>
            <person name="Suh M.K."/>
            <person name="Eom M.K."/>
            <person name="Kim J.S."/>
            <person name="Kim H.S."/>
            <person name="Do H.E."/>
            <person name="Shin Y.K."/>
            <person name="Lee J.-S."/>
        </authorList>
    </citation>
    <scope>NUCLEOTIDE SEQUENCE</scope>
    <source>
        <strain evidence="9">SB3-54</strain>
    </source>
</reference>
<evidence type="ECO:0000313" key="9">
    <source>
        <dbReference type="EMBL" id="WAX57829.1"/>
    </source>
</evidence>
<evidence type="ECO:0000259" key="8">
    <source>
        <dbReference type="Pfam" id="PF12680"/>
    </source>
</evidence>
<dbReference type="InterPro" id="IPR013325">
    <property type="entry name" value="RNA_pol_sigma_r2"/>
</dbReference>
<dbReference type="PANTHER" id="PTHR30173:SF36">
    <property type="entry name" value="ECF RNA POLYMERASE SIGMA FACTOR SIGJ"/>
    <property type="match status" value="1"/>
</dbReference>
<evidence type="ECO:0000259" key="7">
    <source>
        <dbReference type="Pfam" id="PF08281"/>
    </source>
</evidence>
<dbReference type="InterPro" id="IPR014284">
    <property type="entry name" value="RNA_pol_sigma-70_dom"/>
</dbReference>
<evidence type="ECO:0000256" key="3">
    <source>
        <dbReference type="ARBA" id="ARBA00023015"/>
    </source>
</evidence>
<dbReference type="Gene3D" id="1.10.10.10">
    <property type="entry name" value="Winged helix-like DNA-binding domain superfamily/Winged helix DNA-binding domain"/>
    <property type="match status" value="1"/>
</dbReference>
<keyword evidence="4" id="KW-0731">Sigma factor</keyword>
<dbReference type="SUPFAM" id="SSF88659">
    <property type="entry name" value="Sigma3 and sigma4 domains of RNA polymerase sigma factors"/>
    <property type="match status" value="1"/>
</dbReference>
<dbReference type="SUPFAM" id="SSF54427">
    <property type="entry name" value="NTF2-like"/>
    <property type="match status" value="1"/>
</dbReference>
<dbReference type="InterPro" id="IPR007627">
    <property type="entry name" value="RNA_pol_sigma70_r2"/>
</dbReference>
<accession>A0ABY7JZJ2</accession>
<dbReference type="InterPro" id="IPR032710">
    <property type="entry name" value="NTF2-like_dom_sf"/>
</dbReference>
<dbReference type="EMBL" id="CP097463">
    <property type="protein sequence ID" value="WAX57829.1"/>
    <property type="molecule type" value="Genomic_DNA"/>
</dbReference>
<feature type="domain" description="SnoaL-like" evidence="8">
    <location>
        <begin position="180"/>
        <end position="270"/>
    </location>
</feature>
<organism evidence="9 10">
    <name type="scientific">Jatrophihabitans cynanchi</name>
    <dbReference type="NCBI Taxonomy" id="2944128"/>
    <lineage>
        <taxon>Bacteria</taxon>
        <taxon>Bacillati</taxon>
        <taxon>Actinomycetota</taxon>
        <taxon>Actinomycetes</taxon>
        <taxon>Jatrophihabitantales</taxon>
        <taxon>Jatrophihabitantaceae</taxon>
        <taxon>Jatrophihabitans</taxon>
    </lineage>
</organism>
<evidence type="ECO:0000256" key="5">
    <source>
        <dbReference type="ARBA" id="ARBA00023163"/>
    </source>
</evidence>
<gene>
    <name evidence="9" type="ORF">M6B22_03450</name>
</gene>
<evidence type="ECO:0000256" key="4">
    <source>
        <dbReference type="ARBA" id="ARBA00023082"/>
    </source>
</evidence>
<feature type="domain" description="RNA polymerase sigma factor 70 region 4 type 2" evidence="7">
    <location>
        <begin position="114"/>
        <end position="160"/>
    </location>
</feature>
<evidence type="ECO:0000256" key="1">
    <source>
        <dbReference type="ARBA" id="ARBA00010641"/>
    </source>
</evidence>
<comment type="similarity">
    <text evidence="1">Belongs to the sigma-70 factor family. ECF subfamily.</text>
</comment>
<sequence length="309" mass="33494">MSQSTAALYAELRPLLFSIAYRMLGAVTEAEDVVQDSFVRFQHALQDGTVIQNPKAYLTTTATRLSLDTLTSARRNRESYLGEWLPEPLLASDELGPAGQAELSDSLSMAFLIVLESLNPIERAVFLLRDVFGYPYEEVAEFVDRSPENCRQILVRARAKVQQDRPRFDASPERRAALAESFFAACRRGDLAALKELLAADVAWHGDGGGKAPATARTIYGADRVLRLLVSLFGQGATLGMVSEPALVNGQPGAVNRTADGQIVSVFALEIADGQVQAVHSVVNPDKLGHLGPVADVRALLAGLRRPRP</sequence>
<proteinExistence type="inferred from homology"/>
<keyword evidence="5" id="KW-0804">Transcription</keyword>
<dbReference type="NCBIfam" id="NF007214">
    <property type="entry name" value="PRK09636.1"/>
    <property type="match status" value="1"/>
</dbReference>
<dbReference type="CDD" id="cd06171">
    <property type="entry name" value="Sigma70_r4"/>
    <property type="match status" value="1"/>
</dbReference>
<dbReference type="Proteomes" id="UP001164693">
    <property type="component" value="Chromosome"/>
</dbReference>
<feature type="domain" description="RNA polymerase sigma-70 region 2" evidence="6">
    <location>
        <begin position="8"/>
        <end position="75"/>
    </location>
</feature>
<keyword evidence="10" id="KW-1185">Reference proteome</keyword>
<dbReference type="InterPro" id="IPR037401">
    <property type="entry name" value="SnoaL-like"/>
</dbReference>
<comment type="subunit">
    <text evidence="2">Interacts transiently with the RNA polymerase catalytic core formed by RpoA, RpoB, RpoC and RpoZ (2 alpha, 1 beta, 1 beta' and 1 omega subunit) to form the RNA polymerase holoenzyme that can initiate transcription.</text>
</comment>
<dbReference type="RefSeq" id="WP_269444377.1">
    <property type="nucleotide sequence ID" value="NZ_CP097463.1"/>
</dbReference>
<dbReference type="NCBIfam" id="TIGR02957">
    <property type="entry name" value="SigX4"/>
    <property type="match status" value="1"/>
</dbReference>
<dbReference type="Gene3D" id="1.10.1740.10">
    <property type="match status" value="1"/>
</dbReference>
<dbReference type="Pfam" id="PF04542">
    <property type="entry name" value="Sigma70_r2"/>
    <property type="match status" value="1"/>
</dbReference>
<name>A0ABY7JZJ2_9ACTN</name>
<protein>
    <submittedName>
        <fullName evidence="9">RNA polymerase sigma-70 factor</fullName>
    </submittedName>
</protein>
<evidence type="ECO:0000256" key="2">
    <source>
        <dbReference type="ARBA" id="ARBA00011344"/>
    </source>
</evidence>
<dbReference type="Gene3D" id="3.10.450.50">
    <property type="match status" value="1"/>
</dbReference>
<dbReference type="InterPro" id="IPR013324">
    <property type="entry name" value="RNA_pol_sigma_r3/r4-like"/>
</dbReference>
<evidence type="ECO:0000259" key="6">
    <source>
        <dbReference type="Pfam" id="PF04542"/>
    </source>
</evidence>
<keyword evidence="3" id="KW-0805">Transcription regulation</keyword>